<keyword evidence="2" id="KW-1185">Reference proteome</keyword>
<dbReference type="Proteomes" id="UP000011526">
    <property type="component" value="Unassembled WGS sequence"/>
</dbReference>
<sequence>MLAILVAFWRAVVVTEQPFCLFTGNTRPLVVLFVVRIPSVAMFDRELPVPLPVGRLVHLVDMDVTALTQRDHVGDAIVGVISVEMMERKLVLPPFAAGGVEPPIGRPPTDKTRVAPSVADSLSELVVAHWYCASSISDGD</sequence>
<comment type="caution">
    <text evidence="1">The sequence shown here is derived from an EMBL/GenBank/DDBJ whole genome shotgun (WGS) entry which is preliminary data.</text>
</comment>
<accession>M0EGK1</accession>
<name>M0EGK1_9EURY</name>
<dbReference type="AlphaFoldDB" id="M0EGK1"/>
<protein>
    <submittedName>
        <fullName evidence="1">Uncharacterized protein</fullName>
    </submittedName>
</protein>
<reference evidence="1 2" key="1">
    <citation type="journal article" date="2014" name="PLoS Genet.">
        <title>Phylogenetically driven sequencing of extremely halophilic archaea reveals strategies for static and dynamic osmo-response.</title>
        <authorList>
            <person name="Becker E.A."/>
            <person name="Seitzer P.M."/>
            <person name="Tritt A."/>
            <person name="Larsen D."/>
            <person name="Krusor M."/>
            <person name="Yao A.I."/>
            <person name="Wu D."/>
            <person name="Madern D."/>
            <person name="Eisen J.A."/>
            <person name="Darling A.E."/>
            <person name="Facciotti M.T."/>
        </authorList>
    </citation>
    <scope>NUCLEOTIDE SEQUENCE [LARGE SCALE GENOMIC DNA]</scope>
    <source>
        <strain evidence="1 2">JCM 9100</strain>
    </source>
</reference>
<proteinExistence type="predicted"/>
<evidence type="ECO:0000313" key="1">
    <source>
        <dbReference type="EMBL" id="ELZ45519.1"/>
    </source>
</evidence>
<gene>
    <name evidence="1" type="ORF">C465_13710</name>
</gene>
<dbReference type="EMBL" id="AOJM01000077">
    <property type="protein sequence ID" value="ELZ45519.1"/>
    <property type="molecule type" value="Genomic_DNA"/>
</dbReference>
<evidence type="ECO:0000313" key="2">
    <source>
        <dbReference type="Proteomes" id="UP000011526"/>
    </source>
</evidence>
<organism evidence="1 2">
    <name type="scientific">Halorubrum distributum JCM 9100</name>
    <dbReference type="NCBI Taxonomy" id="1227467"/>
    <lineage>
        <taxon>Archaea</taxon>
        <taxon>Methanobacteriati</taxon>
        <taxon>Methanobacteriota</taxon>
        <taxon>Stenosarchaea group</taxon>
        <taxon>Halobacteria</taxon>
        <taxon>Halobacteriales</taxon>
        <taxon>Haloferacaceae</taxon>
        <taxon>Halorubrum</taxon>
        <taxon>Halorubrum distributum group</taxon>
    </lineage>
</organism>